<comment type="subcellular location">
    <subcellularLocation>
        <location evidence="2">Cytoplasm</location>
    </subcellularLocation>
    <subcellularLocation>
        <location evidence="1">Nucleus speckle</location>
    </subcellularLocation>
</comment>
<dbReference type="PANTHER" id="PTHR32170:SF3">
    <property type="entry name" value="PROTEASOME ACTIVATOR COMPLEX SUBUNIT 4"/>
    <property type="match status" value="1"/>
</dbReference>
<dbReference type="Gene3D" id="1.25.10.10">
    <property type="entry name" value="Leucine-rich Repeat Variant"/>
    <property type="match status" value="1"/>
</dbReference>
<dbReference type="InterPro" id="IPR016024">
    <property type="entry name" value="ARM-type_fold"/>
</dbReference>
<dbReference type="GO" id="GO:0006281">
    <property type="term" value="P:DNA repair"/>
    <property type="evidence" value="ECO:0007669"/>
    <property type="project" value="UniProtKB-KW"/>
</dbReference>
<dbReference type="Pfam" id="PF11919">
    <property type="entry name" value="PSME4_C"/>
    <property type="match status" value="1"/>
</dbReference>
<keyword evidence="7" id="KW-0234">DNA repair</keyword>
<evidence type="ECO:0000259" key="10">
    <source>
        <dbReference type="Pfam" id="PF11919"/>
    </source>
</evidence>
<evidence type="ECO:0000256" key="6">
    <source>
        <dbReference type="ARBA" id="ARBA00022763"/>
    </source>
</evidence>
<evidence type="ECO:0000256" key="9">
    <source>
        <dbReference type="SAM" id="MobiDB-lite"/>
    </source>
</evidence>
<comment type="similarity">
    <text evidence="3">Belongs to the BLM10 family.</text>
</comment>
<dbReference type="PANTHER" id="PTHR32170">
    <property type="entry name" value="PROTEASOME ACTIVATOR COMPLEX SUBUNIT 4"/>
    <property type="match status" value="1"/>
</dbReference>
<reference evidence="13" key="1">
    <citation type="submission" date="2021-07" db="EMBL/GenBank/DDBJ databases">
        <title>Draft genome of Mortierella alpina, strain LL118, isolated from an aspen leaf litter sample.</title>
        <authorList>
            <person name="Yang S."/>
            <person name="Vinatzer B.A."/>
        </authorList>
    </citation>
    <scope>NUCLEOTIDE SEQUENCE</scope>
    <source>
        <strain evidence="13">LL118</strain>
    </source>
</reference>
<protein>
    <recommendedName>
        <fullName evidence="15">Proteasome activator subunit 4</fullName>
    </recommendedName>
</protein>
<evidence type="ECO:0000256" key="1">
    <source>
        <dbReference type="ARBA" id="ARBA00004324"/>
    </source>
</evidence>
<evidence type="ECO:0000256" key="7">
    <source>
        <dbReference type="ARBA" id="ARBA00023204"/>
    </source>
</evidence>
<evidence type="ECO:0000259" key="11">
    <source>
        <dbReference type="Pfam" id="PF16507"/>
    </source>
</evidence>
<dbReference type="InterPro" id="IPR011989">
    <property type="entry name" value="ARM-like"/>
</dbReference>
<gene>
    <name evidence="13" type="ORF">KVV02_001444</name>
</gene>
<evidence type="ECO:0000256" key="8">
    <source>
        <dbReference type="ARBA" id="ARBA00023242"/>
    </source>
</evidence>
<keyword evidence="5" id="KW-0677">Repeat</keyword>
<dbReference type="EMBL" id="JAIFTL010000227">
    <property type="protein sequence ID" value="KAG9321139.1"/>
    <property type="molecule type" value="Genomic_DNA"/>
</dbReference>
<evidence type="ECO:0000256" key="4">
    <source>
        <dbReference type="ARBA" id="ARBA00022490"/>
    </source>
</evidence>
<feature type="domain" description="Proteasome activator complex subunit 4-like HEAT repeat-like" evidence="12">
    <location>
        <begin position="1215"/>
        <end position="1493"/>
    </location>
</feature>
<dbReference type="Proteomes" id="UP000717515">
    <property type="component" value="Unassembled WGS sequence"/>
</dbReference>
<accession>A0A9P7ZZD4</accession>
<dbReference type="Pfam" id="PF23096">
    <property type="entry name" value="HEAT_PSME4"/>
    <property type="match status" value="1"/>
</dbReference>
<dbReference type="GO" id="GO:0016504">
    <property type="term" value="F:peptidase activator activity"/>
    <property type="evidence" value="ECO:0007669"/>
    <property type="project" value="InterPro"/>
</dbReference>
<keyword evidence="8" id="KW-0539">Nucleus</keyword>
<feature type="region of interest" description="Disordered" evidence="9">
    <location>
        <begin position="1778"/>
        <end position="1797"/>
    </location>
</feature>
<dbReference type="InterPro" id="IPR035309">
    <property type="entry name" value="PSME4"/>
</dbReference>
<dbReference type="InterPro" id="IPR021843">
    <property type="entry name" value="PSME4_C"/>
</dbReference>
<evidence type="ECO:0000313" key="14">
    <source>
        <dbReference type="Proteomes" id="UP000717515"/>
    </source>
</evidence>
<evidence type="ECO:0000313" key="13">
    <source>
        <dbReference type="EMBL" id="KAG9321139.1"/>
    </source>
</evidence>
<evidence type="ECO:0000256" key="2">
    <source>
        <dbReference type="ARBA" id="ARBA00004496"/>
    </source>
</evidence>
<evidence type="ECO:0000259" key="12">
    <source>
        <dbReference type="Pfam" id="PF23096"/>
    </source>
</evidence>
<evidence type="ECO:0008006" key="15">
    <source>
        <dbReference type="Google" id="ProtNLM"/>
    </source>
</evidence>
<feature type="domain" description="Proteasome activator Blm10 middle HEAT repeats region" evidence="11">
    <location>
        <begin position="342"/>
        <end position="852"/>
    </location>
</feature>
<dbReference type="Pfam" id="PF16507">
    <property type="entry name" value="HEAT_PSME4_mid"/>
    <property type="match status" value="1"/>
</dbReference>
<sequence length="1892" mass="215410">MPPYTTTPHIDSSTTLAMHSAQWGDLASHLRNLLPYGHSLASEAVDMLDNIVHHFGLSLQSEDWAPGALYWAKQLNQYLDLKYTLPKETRIAFAKVFWELAIAPGMDITMVEAWSVFCRRLIKKKDLIGPKDLTLPWRPIYDILERILFPKNRQRALLSESKRMSRIIRLVDQAQRFFPPEAAAEILEEFIPKMDSSNLPELLKAQSYLCTFLPTDIESGMDPREWMPAIFRLWSMVAHSTEFDRNFLSLLGRVARDNIGIKDLFTPDQARTVYSMGLSALSLPVGKGQRANSVDAEGGGSHKAVARNDLRMGSFAMFIVHTINPVAESLDPKSSSLAHFGDLIQATESFYHPSNSGQWSYTLSLFLQLLAWEYLQRLNEEKQAKCKTPQELRLTPEINNKFVQSVKGVVFLMMFSKDQRAAAQTQLTLRYLAWIAPKLIIPGILENAYPSLESLTETHRTTSVIPALGSIAVPLLNREHFPQGGKHLTPLLHLTVPGIDLNDPVKTWYTLLFVASMAATVPIRDLTEMGSAGFQWGGREEDMPDADEMVDMDLEDSTRKATTSEFEEWLMKFLRRIIAMFANYPDVGQGKKADSVEGHVTKTISYCFEILFGQLSPKLYDMTTRLVIEQLESSPMTSAGKAMGAFIQCWAAADRKRSMGRVFEVLDRLIRSEIEHGASSVPSLVYSHLHRDDSLHYNQGLLNHLLLSSDLMGHKQEIMSLTQLMMDKCQDRQGYKLAGKAIVSLLQNLLGVYLLDLRSHDPAQWNDEAFMSESHKHWGTLKESGNDQLDWHVPSQDEINFGIELVETFHLPAMKRARELMTSTMLEGKQLSIEFCKTITTIKAFVTGMVLLVEDDGDSPISKASMGEDTASVQPLKRLEVQYCLTDSNDPRTERIRKIRAETGELLHELLVFFQTKREDDVENIKILVKTARVFLSDHGLESSSYDNIRKGYDFLKQMYKIPGDDKKTHPRLLRCRRAAVFHALRLKVNSYGRAKTELHDKLIMDLTELSLSQYTDVRKKSQHALLKAVRCFQGAKNLVIPTLLKALESSNTDYEKMKGALYLLSARTLTLPCLRDWRFVADYVLRLCTAHHADKPSVQSLVRKCFLEYIINMTHTSFKVLTTTDFAQAVDAFKDKHGLVFDADTASRATNKAKNRRLNSVKAYDNLLVSLTELVRDEDLHWRYQTMTMSFIEMLMRPEIACSLEIAEFEAKSLLSEMPTVRRIALSSLTAIMVNLKVRAFAQGDAYSLIIRKASHPLRRQVSLPENLPEDFTWDYLKSSVAEIDYDRPEASMLNDAGSTGWLAWPKSFRAYLPRTNSFVMPEIDADSRPAYEHLEMTFQQSVFWETLVEYMAQEPVRGERHDAFSSEHARLYKSMFGLWEERLLAVVEPVVTKLCSRVDDKNAQRTAAELIGGMIRGSKHWKKEGLDRMWAWLSPLLKKTFQQCTPDSLVYWERFVKYACFYRDPRRVLPLITLIFGTSLDKESTAAFSESKVMFFTRAVLISFSWRVSLLTPALRFECLQHIAHPYKQVREVLGPVINELYQLASHPSYASVDEFLKTQKQEVSSGSGVVDAFLDEKPAREIQDLVMNLDKWRVERPPAIQGASEYTNAGKTGKFLLAWVFQALSGYRVQATYGVILPLIPELFQMQDIPDDQDLQQLATLSLLQLARFVYPAQLMPQMVDMFYRILKESTSWHVRSNVLPVVQIFFYTNLFSMDVAMMVKVMDAVSGMLLDPQIEVRQLAASTLSGIVRCSQRDATQTLIKHFKDLLRSTPLPARRKRDRAGPKDSSSSSSLLPEGYSEALVKRHAGVLGLSSLLEAFPYDIPKWMPEVMVFLSAYFSDPPPVSTTVKKVFGDFKRTHQDTWHEDQKRFSQEELEVLSDMLISPSYYA</sequence>
<organism evidence="13 14">
    <name type="scientific">Mortierella alpina</name>
    <name type="common">Oleaginous fungus</name>
    <name type="synonym">Mortierella renispora</name>
    <dbReference type="NCBI Taxonomy" id="64518"/>
    <lineage>
        <taxon>Eukaryota</taxon>
        <taxon>Fungi</taxon>
        <taxon>Fungi incertae sedis</taxon>
        <taxon>Mucoromycota</taxon>
        <taxon>Mortierellomycotina</taxon>
        <taxon>Mortierellomycetes</taxon>
        <taxon>Mortierellales</taxon>
        <taxon>Mortierellaceae</taxon>
        <taxon>Mortierella</taxon>
    </lineage>
</organism>
<dbReference type="GO" id="GO:0010499">
    <property type="term" value="P:proteasomal ubiquitin-independent protein catabolic process"/>
    <property type="evidence" value="ECO:0007669"/>
    <property type="project" value="TreeGrafter"/>
</dbReference>
<keyword evidence="6" id="KW-0227">DNA damage</keyword>
<dbReference type="GO" id="GO:0070628">
    <property type="term" value="F:proteasome binding"/>
    <property type="evidence" value="ECO:0007669"/>
    <property type="project" value="InterPro"/>
</dbReference>
<proteinExistence type="inferred from homology"/>
<dbReference type="InterPro" id="IPR055455">
    <property type="entry name" value="HEAT_PSME4"/>
</dbReference>
<evidence type="ECO:0000256" key="3">
    <source>
        <dbReference type="ARBA" id="ARBA00005739"/>
    </source>
</evidence>
<dbReference type="InterPro" id="IPR032430">
    <property type="entry name" value="Blm10_mid"/>
</dbReference>
<keyword evidence="4" id="KW-0963">Cytoplasm</keyword>
<dbReference type="GO" id="GO:0005829">
    <property type="term" value="C:cytosol"/>
    <property type="evidence" value="ECO:0007669"/>
    <property type="project" value="TreeGrafter"/>
</dbReference>
<dbReference type="SUPFAM" id="SSF48371">
    <property type="entry name" value="ARM repeat"/>
    <property type="match status" value="2"/>
</dbReference>
<feature type="domain" description="Proteasome activator complex subunit 4 C-terminal" evidence="10">
    <location>
        <begin position="1806"/>
        <end position="1892"/>
    </location>
</feature>
<name>A0A9P7ZZD4_MORAP</name>
<comment type="caution">
    <text evidence="13">The sequence shown here is derived from an EMBL/GenBank/DDBJ whole genome shotgun (WGS) entry which is preliminary data.</text>
</comment>
<evidence type="ECO:0000256" key="5">
    <source>
        <dbReference type="ARBA" id="ARBA00022737"/>
    </source>
</evidence>
<dbReference type="GO" id="GO:0016607">
    <property type="term" value="C:nuclear speck"/>
    <property type="evidence" value="ECO:0007669"/>
    <property type="project" value="UniProtKB-SubCell"/>
</dbReference>